<dbReference type="RefSeq" id="WP_144951731.1">
    <property type="nucleotide sequence ID" value="NZ_VMQU01000143.1"/>
</dbReference>
<evidence type="ECO:0000313" key="1">
    <source>
        <dbReference type="EMBL" id="TVS83548.1"/>
    </source>
</evidence>
<proteinExistence type="predicted"/>
<organism evidence="1 2">
    <name type="scientific">Mycobacterium helveticum</name>
    <dbReference type="NCBI Taxonomy" id="2592811"/>
    <lineage>
        <taxon>Bacteria</taxon>
        <taxon>Bacillati</taxon>
        <taxon>Actinomycetota</taxon>
        <taxon>Actinomycetes</taxon>
        <taxon>Mycobacteriales</taxon>
        <taxon>Mycobacteriaceae</taxon>
        <taxon>Mycobacterium</taxon>
    </lineage>
</organism>
<dbReference type="SUPFAM" id="SSF48498">
    <property type="entry name" value="Tetracyclin repressor-like, C-terminal domain"/>
    <property type="match status" value="1"/>
</dbReference>
<dbReference type="OrthoDB" id="9806334at2"/>
<gene>
    <name evidence="1" type="ORF">FPZ47_23420</name>
</gene>
<dbReference type="EMBL" id="VMQU01000143">
    <property type="protein sequence ID" value="TVS83548.1"/>
    <property type="molecule type" value="Genomic_DNA"/>
</dbReference>
<accession>A0A557XDD1</accession>
<reference evidence="1 2" key="1">
    <citation type="submission" date="2019-07" db="EMBL/GenBank/DDBJ databases">
        <title>New Mycobacterium species.</title>
        <authorList>
            <person name="Tortoli E."/>
            <person name="Ghielmetti G."/>
            <person name="Friedel U."/>
            <person name="Trovato A."/>
        </authorList>
    </citation>
    <scope>NUCLEOTIDE SEQUENCE [LARGE SCALE GENOMIC DNA]</scope>
    <source>
        <strain evidence="1 2">16-83</strain>
    </source>
</reference>
<protein>
    <recommendedName>
        <fullName evidence="3">Tetracyclin repressor-like C-terminal domain-containing protein</fullName>
    </recommendedName>
</protein>
<dbReference type="InterPro" id="IPR036271">
    <property type="entry name" value="Tet_transcr_reg_TetR-rel_C_sf"/>
</dbReference>
<dbReference type="Gene3D" id="1.10.357.10">
    <property type="entry name" value="Tetracycline Repressor, domain 2"/>
    <property type="match status" value="1"/>
</dbReference>
<dbReference type="AlphaFoldDB" id="A0A557XDD1"/>
<evidence type="ECO:0008006" key="3">
    <source>
        <dbReference type="Google" id="ProtNLM"/>
    </source>
</evidence>
<name>A0A557XDD1_9MYCO</name>
<dbReference type="Proteomes" id="UP000320513">
    <property type="component" value="Unassembled WGS sequence"/>
</dbReference>
<keyword evidence="2" id="KW-1185">Reference proteome</keyword>
<comment type="caution">
    <text evidence="1">The sequence shown here is derived from an EMBL/GenBank/DDBJ whole genome shotgun (WGS) entry which is preliminary data.</text>
</comment>
<sequence>MFDAIGPFGDSRVRFAELHTHLRDLCKGWIAAGRDAEEIRADVDPRAVVTVLIGAVRGIAYQALIDPTLDLDPLYRNLEALAIAGLRTR</sequence>
<evidence type="ECO:0000313" key="2">
    <source>
        <dbReference type="Proteomes" id="UP000320513"/>
    </source>
</evidence>